<gene>
    <name evidence="1" type="ordered locus">AXX17_At3g13090</name>
</gene>
<accession>A0A178VFE8</accession>
<sequence>MLIDDVMMVEVDVRVHECRSCCIRAAPCDVVYISSVAVLVENSTQYPLFLFSLICPSKTNFVKIMVKSRYVCQVIDHLKSATNKSLQNRQQNPLKTFNI</sequence>
<organism evidence="1 2">
    <name type="scientific">Arabidopsis thaliana</name>
    <name type="common">Mouse-ear cress</name>
    <dbReference type="NCBI Taxonomy" id="3702"/>
    <lineage>
        <taxon>Eukaryota</taxon>
        <taxon>Viridiplantae</taxon>
        <taxon>Streptophyta</taxon>
        <taxon>Embryophyta</taxon>
        <taxon>Tracheophyta</taxon>
        <taxon>Spermatophyta</taxon>
        <taxon>Magnoliopsida</taxon>
        <taxon>eudicotyledons</taxon>
        <taxon>Gunneridae</taxon>
        <taxon>Pentapetalae</taxon>
        <taxon>rosids</taxon>
        <taxon>malvids</taxon>
        <taxon>Brassicales</taxon>
        <taxon>Brassicaceae</taxon>
        <taxon>Camelineae</taxon>
        <taxon>Arabidopsis</taxon>
    </lineage>
</organism>
<comment type="caution">
    <text evidence="1">The sequence shown here is derived from an EMBL/GenBank/DDBJ whole genome shotgun (WGS) entry which is preliminary data.</text>
</comment>
<protein>
    <submittedName>
        <fullName evidence="1">Uncharacterized protein</fullName>
    </submittedName>
</protein>
<dbReference type="AlphaFoldDB" id="A0A178VFE8"/>
<dbReference type="EMBL" id="LUHQ01000003">
    <property type="protein sequence ID" value="OAP03713.1"/>
    <property type="molecule type" value="Genomic_DNA"/>
</dbReference>
<evidence type="ECO:0000313" key="1">
    <source>
        <dbReference type="EMBL" id="OAP03713.1"/>
    </source>
</evidence>
<reference evidence="2" key="1">
    <citation type="journal article" date="2016" name="Proc. Natl. Acad. Sci. U.S.A.">
        <title>Chromosome-level assembly of Arabidopsis thaliana Ler reveals the extent of translocation and inversion polymorphisms.</title>
        <authorList>
            <person name="Zapata L."/>
            <person name="Ding J."/>
            <person name="Willing E.M."/>
            <person name="Hartwig B."/>
            <person name="Bezdan D."/>
            <person name="Jiao W.B."/>
            <person name="Patel V."/>
            <person name="Velikkakam James G."/>
            <person name="Koornneef M."/>
            <person name="Ossowski S."/>
            <person name="Schneeberger K."/>
        </authorList>
    </citation>
    <scope>NUCLEOTIDE SEQUENCE [LARGE SCALE GENOMIC DNA]</scope>
    <source>
        <strain evidence="2">cv. Landsberg erecta</strain>
    </source>
</reference>
<dbReference type="Proteomes" id="UP000078284">
    <property type="component" value="Chromosome 3"/>
</dbReference>
<name>A0A178VFE8_ARATH</name>
<evidence type="ECO:0000313" key="2">
    <source>
        <dbReference type="Proteomes" id="UP000078284"/>
    </source>
</evidence>
<proteinExistence type="predicted"/>